<dbReference type="Pfam" id="PF12802">
    <property type="entry name" value="MarR_2"/>
    <property type="match status" value="1"/>
</dbReference>
<feature type="domain" description="HTH marR-type" evidence="1">
    <location>
        <begin position="4"/>
        <end position="135"/>
    </location>
</feature>
<keyword evidence="3" id="KW-1185">Reference proteome</keyword>
<proteinExistence type="predicted"/>
<name>A0ABS4Q756_9PSEU</name>
<evidence type="ECO:0000313" key="3">
    <source>
        <dbReference type="Proteomes" id="UP000741013"/>
    </source>
</evidence>
<accession>A0ABS4Q756</accession>
<dbReference type="InterPro" id="IPR036390">
    <property type="entry name" value="WH_DNA-bd_sf"/>
</dbReference>
<dbReference type="PRINTS" id="PR00598">
    <property type="entry name" value="HTHMARR"/>
</dbReference>
<dbReference type="InterPro" id="IPR036388">
    <property type="entry name" value="WH-like_DNA-bd_sf"/>
</dbReference>
<gene>
    <name evidence="2" type="ORF">JOM49_008449</name>
</gene>
<sequence>MSEPMDLATALVRLSHLVQRVFTEVSRDHELTQQQAQLLCALIAGPVGMTELGRTLHLEKSSITGLVDRVERRGLVTRVRDDHDRRACRIALTEKGAELGERSHEGVVERLDELTADLPAGTRELLAAALSGLTTQADAGRQVFEPANVRA</sequence>
<dbReference type="GO" id="GO:0003677">
    <property type="term" value="F:DNA binding"/>
    <property type="evidence" value="ECO:0007669"/>
    <property type="project" value="UniProtKB-KW"/>
</dbReference>
<dbReference type="SUPFAM" id="SSF46785">
    <property type="entry name" value="Winged helix' DNA-binding domain"/>
    <property type="match status" value="1"/>
</dbReference>
<reference evidence="2 3" key="1">
    <citation type="submission" date="2021-03" db="EMBL/GenBank/DDBJ databases">
        <title>Sequencing the genomes of 1000 actinobacteria strains.</title>
        <authorList>
            <person name="Klenk H.-P."/>
        </authorList>
    </citation>
    <scope>NUCLEOTIDE SEQUENCE [LARGE SCALE GENOMIC DNA]</scope>
    <source>
        <strain evidence="2 3">DSM 45510</strain>
    </source>
</reference>
<dbReference type="RefSeq" id="WP_209670320.1">
    <property type="nucleotide sequence ID" value="NZ_JAGGMS010000001.1"/>
</dbReference>
<dbReference type="SMART" id="SM00347">
    <property type="entry name" value="HTH_MARR"/>
    <property type="match status" value="1"/>
</dbReference>
<organism evidence="2 3">
    <name type="scientific">Amycolatopsis magusensis</name>
    <dbReference type="NCBI Taxonomy" id="882444"/>
    <lineage>
        <taxon>Bacteria</taxon>
        <taxon>Bacillati</taxon>
        <taxon>Actinomycetota</taxon>
        <taxon>Actinomycetes</taxon>
        <taxon>Pseudonocardiales</taxon>
        <taxon>Pseudonocardiaceae</taxon>
        <taxon>Amycolatopsis</taxon>
    </lineage>
</organism>
<comment type="caution">
    <text evidence="2">The sequence shown here is derived from an EMBL/GenBank/DDBJ whole genome shotgun (WGS) entry which is preliminary data.</text>
</comment>
<protein>
    <submittedName>
        <fullName evidence="2">DNA-binding MarR family transcriptional regulator</fullName>
    </submittedName>
</protein>
<dbReference type="EMBL" id="JAGGMS010000001">
    <property type="protein sequence ID" value="MBP2186923.1"/>
    <property type="molecule type" value="Genomic_DNA"/>
</dbReference>
<evidence type="ECO:0000259" key="1">
    <source>
        <dbReference type="PROSITE" id="PS50995"/>
    </source>
</evidence>
<dbReference type="Gene3D" id="1.10.10.10">
    <property type="entry name" value="Winged helix-like DNA-binding domain superfamily/Winged helix DNA-binding domain"/>
    <property type="match status" value="1"/>
</dbReference>
<dbReference type="PANTHER" id="PTHR33164">
    <property type="entry name" value="TRANSCRIPTIONAL REGULATOR, MARR FAMILY"/>
    <property type="match status" value="1"/>
</dbReference>
<dbReference type="PROSITE" id="PS50995">
    <property type="entry name" value="HTH_MARR_2"/>
    <property type="match status" value="1"/>
</dbReference>
<evidence type="ECO:0000313" key="2">
    <source>
        <dbReference type="EMBL" id="MBP2186923.1"/>
    </source>
</evidence>
<dbReference type="Proteomes" id="UP000741013">
    <property type="component" value="Unassembled WGS sequence"/>
</dbReference>
<keyword evidence="2" id="KW-0238">DNA-binding</keyword>
<dbReference type="InterPro" id="IPR000835">
    <property type="entry name" value="HTH_MarR-typ"/>
</dbReference>
<dbReference type="PANTHER" id="PTHR33164:SF43">
    <property type="entry name" value="HTH-TYPE TRANSCRIPTIONAL REPRESSOR YETL"/>
    <property type="match status" value="1"/>
</dbReference>
<dbReference type="InterPro" id="IPR039422">
    <property type="entry name" value="MarR/SlyA-like"/>
</dbReference>